<dbReference type="SMART" id="SM00382">
    <property type="entry name" value="AAA"/>
    <property type="match status" value="1"/>
</dbReference>
<dbReference type="Pfam" id="PF00005">
    <property type="entry name" value="ABC_tran"/>
    <property type="match status" value="1"/>
</dbReference>
<evidence type="ECO:0000256" key="8">
    <source>
        <dbReference type="SAM" id="MobiDB-lite"/>
    </source>
</evidence>
<feature type="transmembrane region" description="Helical" evidence="9">
    <location>
        <begin position="614"/>
        <end position="634"/>
    </location>
</feature>
<dbReference type="GO" id="GO:0005524">
    <property type="term" value="F:ATP binding"/>
    <property type="evidence" value="ECO:0007669"/>
    <property type="project" value="UniProtKB-KW"/>
</dbReference>
<dbReference type="PANTHER" id="PTHR48041">
    <property type="entry name" value="ABC TRANSPORTER G FAMILY MEMBER 28"/>
    <property type="match status" value="1"/>
</dbReference>
<dbReference type="EMBL" id="LVLJ01003268">
    <property type="protein sequence ID" value="OAE22157.1"/>
    <property type="molecule type" value="Genomic_DNA"/>
</dbReference>
<feature type="compositionally biased region" description="Low complexity" evidence="8">
    <location>
        <begin position="81"/>
        <end position="90"/>
    </location>
</feature>
<dbReference type="SUPFAM" id="SSF52540">
    <property type="entry name" value="P-loop containing nucleoside triphosphate hydrolases"/>
    <property type="match status" value="1"/>
</dbReference>
<comment type="subcellular location">
    <subcellularLocation>
        <location evidence="1">Membrane</location>
        <topology evidence="1">Multi-pass membrane protein</topology>
    </subcellularLocation>
</comment>
<evidence type="ECO:0000256" key="7">
    <source>
        <dbReference type="ARBA" id="ARBA00023136"/>
    </source>
</evidence>
<dbReference type="InterPro" id="IPR043926">
    <property type="entry name" value="ABCG_dom"/>
</dbReference>
<evidence type="ECO:0000256" key="3">
    <source>
        <dbReference type="ARBA" id="ARBA00022692"/>
    </source>
</evidence>
<name>A0A176VNF1_MARPO</name>
<accession>A0A176VNF1</accession>
<dbReference type="InterPro" id="IPR017871">
    <property type="entry name" value="ABC_transporter-like_CS"/>
</dbReference>
<dbReference type="InterPro" id="IPR027417">
    <property type="entry name" value="P-loop_NTPase"/>
</dbReference>
<evidence type="ECO:0000256" key="4">
    <source>
        <dbReference type="ARBA" id="ARBA00022741"/>
    </source>
</evidence>
<feature type="transmembrane region" description="Helical" evidence="9">
    <location>
        <begin position="689"/>
        <end position="715"/>
    </location>
</feature>
<dbReference type="InterPro" id="IPR003593">
    <property type="entry name" value="AAA+_ATPase"/>
</dbReference>
<keyword evidence="12" id="KW-1185">Reference proteome</keyword>
<keyword evidence="4" id="KW-0547">Nucleotide-binding</keyword>
<evidence type="ECO:0000256" key="2">
    <source>
        <dbReference type="ARBA" id="ARBA00022448"/>
    </source>
</evidence>
<feature type="transmembrane region" description="Helical" evidence="9">
    <location>
        <begin position="754"/>
        <end position="774"/>
    </location>
</feature>
<dbReference type="InterPro" id="IPR050352">
    <property type="entry name" value="ABCG_transporters"/>
</dbReference>
<dbReference type="Pfam" id="PF01061">
    <property type="entry name" value="ABC2_membrane"/>
    <property type="match status" value="1"/>
</dbReference>
<evidence type="ECO:0000259" key="10">
    <source>
        <dbReference type="PROSITE" id="PS50893"/>
    </source>
</evidence>
<evidence type="ECO:0000256" key="6">
    <source>
        <dbReference type="ARBA" id="ARBA00022989"/>
    </source>
</evidence>
<evidence type="ECO:0000256" key="9">
    <source>
        <dbReference type="SAM" id="Phobius"/>
    </source>
</evidence>
<organism evidence="11 12">
    <name type="scientific">Marchantia polymorpha subsp. ruderalis</name>
    <dbReference type="NCBI Taxonomy" id="1480154"/>
    <lineage>
        <taxon>Eukaryota</taxon>
        <taxon>Viridiplantae</taxon>
        <taxon>Streptophyta</taxon>
        <taxon>Embryophyta</taxon>
        <taxon>Marchantiophyta</taxon>
        <taxon>Marchantiopsida</taxon>
        <taxon>Marchantiidae</taxon>
        <taxon>Marchantiales</taxon>
        <taxon>Marchantiaceae</taxon>
        <taxon>Marchantia</taxon>
    </lineage>
</organism>
<evidence type="ECO:0000313" key="12">
    <source>
        <dbReference type="Proteomes" id="UP000077202"/>
    </source>
</evidence>
<feature type="region of interest" description="Disordered" evidence="8">
    <location>
        <begin position="71"/>
        <end position="93"/>
    </location>
</feature>
<dbReference type="Proteomes" id="UP000077202">
    <property type="component" value="Unassembled WGS sequence"/>
</dbReference>
<feature type="transmembrane region" description="Helical" evidence="9">
    <location>
        <begin position="646"/>
        <end position="668"/>
    </location>
</feature>
<sequence length="905" mass="98060">MRVWGLVVSRFKGAVLAKRTHSSQEFPSEYIGSIHRLVDRSIVLGGQFTSPAVGSIEISFNSVQLPAAEGAVPTERGDSNATVTSSASVTGRVPLQRREKTMSSTTTEISSEGMGVPVEASNAVTVSDREHGSILLAPRASTSFKSALVPCRLPTLGEVLKKVRNVGSSFDMSGSKSNSSSFDMSVSGVAMAGPGDKVVDVLDEIESMNQSDIRKHPSIVLQFHSLTYTVKQKNSRSAVPGMCQNSAMVNPTQSPPPSTSSRVPLLDQISGEARDGEILAIMGPSGSGKSTLIDALAQRIVPESLAGTITLNGEQVSNSLLKSISAYVMQDDLLFPMLTVEETLMFAAKVRLPSSSHSVARKRERVGQLLLQLGLHGVAHTIIGDEDHRGVSGGERRRVSIGIDIIHDPLLLFLDEPTSGLDSTSAFLVIKTLQKIARAGSIVILTIHQPSYRILGLLDRLIILAFGQKIYGGPPSELNSFYAAFGRPVPEHENSTEHGLDLIQELQSSPTGIQPLVEFLRVWGEGNDGAECGPKSPFGGMDVRGALIASIARGKLVATRGYNDGDGGGDVMVDLATLDSASSMVAKFANPMWREVPVLTWRSLINFSRTPSLFLVRVGCILGTGFLIATVYWGLDHSPLGVQERIGFFALAMSATYYACADALPVFIMERNIFMRETAHNAYRKSSYVLAHALIYIPVLGTMALAFSISVWWAVGLAGGSAGFGFFVLITWASFWAGNSFVTLLSALMPNVMIGYMLVMAWLAYFLLLSGYFVTTDRIPKYWIWFHYMSPIKYPFDAVLINEFDRDGSCFQRGSEILFGTPLAEVQGAGLIDGMLGYLRGALANTSYAQLSPETCVLTGHDILVSRGIVLFSKWVNLGITISFGMFYRTLFYIVLRMSGKNRRH</sequence>
<keyword evidence="3 9" id="KW-0812">Transmembrane</keyword>
<evidence type="ECO:0000256" key="5">
    <source>
        <dbReference type="ARBA" id="ARBA00022840"/>
    </source>
</evidence>
<dbReference type="PROSITE" id="PS00211">
    <property type="entry name" value="ABC_TRANSPORTER_1"/>
    <property type="match status" value="1"/>
</dbReference>
<keyword evidence="2" id="KW-0813">Transport</keyword>
<dbReference type="PROSITE" id="PS50893">
    <property type="entry name" value="ABC_TRANSPORTER_2"/>
    <property type="match status" value="1"/>
</dbReference>
<dbReference type="InterPro" id="IPR003439">
    <property type="entry name" value="ABC_transporter-like_ATP-bd"/>
</dbReference>
<dbReference type="AlphaFoldDB" id="A0A176VNF1"/>
<dbReference type="Pfam" id="PF19055">
    <property type="entry name" value="ABC2_membrane_7"/>
    <property type="match status" value="1"/>
</dbReference>
<proteinExistence type="predicted"/>
<dbReference type="Gene3D" id="3.40.50.300">
    <property type="entry name" value="P-loop containing nucleotide triphosphate hydrolases"/>
    <property type="match status" value="1"/>
</dbReference>
<feature type="domain" description="ABC transporter" evidence="10">
    <location>
        <begin position="221"/>
        <end position="491"/>
    </location>
</feature>
<protein>
    <recommendedName>
        <fullName evidence="10">ABC transporter domain-containing protein</fullName>
    </recommendedName>
</protein>
<dbReference type="PANTHER" id="PTHR48041:SF11">
    <property type="entry name" value="ABC TRANSPORTER G FAMILY MEMBER 16"/>
    <property type="match status" value="1"/>
</dbReference>
<keyword evidence="6 9" id="KW-1133">Transmembrane helix</keyword>
<dbReference type="CDD" id="cd03213">
    <property type="entry name" value="ABCG_EPDR"/>
    <property type="match status" value="1"/>
</dbReference>
<dbReference type="GO" id="GO:0016020">
    <property type="term" value="C:membrane"/>
    <property type="evidence" value="ECO:0007669"/>
    <property type="project" value="UniProtKB-SubCell"/>
</dbReference>
<evidence type="ECO:0000313" key="11">
    <source>
        <dbReference type="EMBL" id="OAE22157.1"/>
    </source>
</evidence>
<comment type="caution">
    <text evidence="11">The sequence shown here is derived from an EMBL/GenBank/DDBJ whole genome shotgun (WGS) entry which is preliminary data.</text>
</comment>
<dbReference type="GO" id="GO:0140359">
    <property type="term" value="F:ABC-type transporter activity"/>
    <property type="evidence" value="ECO:0007669"/>
    <property type="project" value="InterPro"/>
</dbReference>
<reference evidence="11" key="1">
    <citation type="submission" date="2016-03" db="EMBL/GenBank/DDBJ databases">
        <title>Mechanisms controlling the formation of the plant cell surface in tip-growing cells are functionally conserved among land plants.</title>
        <authorList>
            <person name="Honkanen S."/>
            <person name="Jones V.A."/>
            <person name="Morieri G."/>
            <person name="Champion C."/>
            <person name="Hetherington A.J."/>
            <person name="Kelly S."/>
            <person name="Saint-Marcoux D."/>
            <person name="Proust H."/>
            <person name="Prescott H."/>
            <person name="Dolan L."/>
        </authorList>
    </citation>
    <scope>NUCLEOTIDE SEQUENCE [LARGE SCALE GENOMIC DNA]</scope>
    <source>
        <tissue evidence="11">Whole gametophyte</tissue>
    </source>
</reference>
<feature type="transmembrane region" description="Helical" evidence="9">
    <location>
        <begin position="875"/>
        <end position="896"/>
    </location>
</feature>
<gene>
    <name evidence="11" type="ORF">AXG93_3271s1000</name>
</gene>
<dbReference type="InterPro" id="IPR013525">
    <property type="entry name" value="ABC2_TM"/>
</dbReference>
<keyword evidence="5" id="KW-0067">ATP-binding</keyword>
<keyword evidence="7 9" id="KW-0472">Membrane</keyword>
<feature type="transmembrane region" description="Helical" evidence="9">
    <location>
        <begin position="721"/>
        <end position="742"/>
    </location>
</feature>
<evidence type="ECO:0000256" key="1">
    <source>
        <dbReference type="ARBA" id="ARBA00004141"/>
    </source>
</evidence>
<dbReference type="GO" id="GO:0016887">
    <property type="term" value="F:ATP hydrolysis activity"/>
    <property type="evidence" value="ECO:0007669"/>
    <property type="project" value="InterPro"/>
</dbReference>